<evidence type="ECO:0000313" key="3">
    <source>
        <dbReference type="Proteomes" id="UP001055439"/>
    </source>
</evidence>
<reference evidence="2" key="1">
    <citation type="submission" date="2022-05" db="EMBL/GenBank/DDBJ databases">
        <title>The Musa troglodytarum L. genome provides insights into the mechanism of non-climacteric behaviour and enrichment of carotenoids.</title>
        <authorList>
            <person name="Wang J."/>
        </authorList>
    </citation>
    <scope>NUCLEOTIDE SEQUENCE</scope>
    <source>
        <tissue evidence="2">Leaf</tissue>
    </source>
</reference>
<gene>
    <name evidence="2" type="ORF">MUK42_03410</name>
</gene>
<organism evidence="2 3">
    <name type="scientific">Musa troglodytarum</name>
    <name type="common">fe'i banana</name>
    <dbReference type="NCBI Taxonomy" id="320322"/>
    <lineage>
        <taxon>Eukaryota</taxon>
        <taxon>Viridiplantae</taxon>
        <taxon>Streptophyta</taxon>
        <taxon>Embryophyta</taxon>
        <taxon>Tracheophyta</taxon>
        <taxon>Spermatophyta</taxon>
        <taxon>Magnoliopsida</taxon>
        <taxon>Liliopsida</taxon>
        <taxon>Zingiberales</taxon>
        <taxon>Musaceae</taxon>
        <taxon>Musa</taxon>
    </lineage>
</organism>
<dbReference type="EMBL" id="CP097510">
    <property type="protein sequence ID" value="URE30688.1"/>
    <property type="molecule type" value="Genomic_DNA"/>
</dbReference>
<feature type="compositionally biased region" description="Basic and acidic residues" evidence="1">
    <location>
        <begin position="103"/>
        <end position="114"/>
    </location>
</feature>
<evidence type="ECO:0000313" key="2">
    <source>
        <dbReference type="EMBL" id="URE30688.1"/>
    </source>
</evidence>
<dbReference type="AlphaFoldDB" id="A0A9E7HGF4"/>
<evidence type="ECO:0000256" key="1">
    <source>
        <dbReference type="SAM" id="MobiDB-lite"/>
    </source>
</evidence>
<dbReference type="Proteomes" id="UP001055439">
    <property type="component" value="Chromosome 8"/>
</dbReference>
<name>A0A9E7HGF4_9LILI</name>
<accession>A0A9E7HGF4</accession>
<proteinExistence type="predicted"/>
<keyword evidence="3" id="KW-1185">Reference proteome</keyword>
<feature type="region of interest" description="Disordered" evidence="1">
    <location>
        <begin position="63"/>
        <end position="114"/>
    </location>
</feature>
<dbReference type="OrthoDB" id="2015831at2759"/>
<sequence length="114" mass="12408">MDFMVKNLEIPCLVILQPGMARFGDQRTAYIADQSMYGRASTVDRYLLHGNRNLCRAIVGGRPGGNAGGVSSGRRFAETSDISSPTHGSAEAASRHHQPRCNDNYKRELLSSPA</sequence>
<protein>
    <submittedName>
        <fullName evidence="2">Uncharacterized protein</fullName>
    </submittedName>
</protein>